<reference evidence="1 2" key="1">
    <citation type="journal article" date="2003" name="Cell">
        <title>Origins of highly mosaic mycobacteriophage genomes.</title>
        <authorList>
            <person name="Pedulla M.L."/>
            <person name="Ford M.E."/>
            <person name="Houtz J.M."/>
            <person name="Karthikeyan T."/>
            <person name="Wadsworth C."/>
            <person name="Lewis J.A."/>
            <person name="Jacobs-Sera D."/>
            <person name="Falbo J."/>
            <person name="Gross J."/>
            <person name="Pannunzio N.R."/>
            <person name="Brucker W."/>
            <person name="Kumar V."/>
            <person name="Kandasamy J."/>
            <person name="Keenan L."/>
            <person name="Bardarov S."/>
            <person name="Kriakov J."/>
            <person name="Lawrence J.G."/>
            <person name="Jacobs W.R. Jr."/>
            <person name="Hendrix R.W."/>
            <person name="Hatfull G.F."/>
        </authorList>
    </citation>
    <scope>NUCLEOTIDE SEQUENCE</scope>
</reference>
<evidence type="ECO:0000313" key="1">
    <source>
        <dbReference type="EMBL" id="AAN02150.1"/>
    </source>
</evidence>
<dbReference type="EMBL" id="AY129339">
    <property type="protein sequence ID" value="AAN02150.1"/>
    <property type="molecule type" value="Genomic_DNA"/>
</dbReference>
<name>Q855X6_9CAUD</name>
<sequence length="93" mass="10590">MSNEDLKDAYDGFAPGAVVEIPDEGPSADEIRAYCVEQGARIARDRQGLDLAYETYKETDPAKAHEFERIDWLRQGEQTALRNLLEYFGINHK</sequence>
<proteinExistence type="predicted"/>
<protein>
    <submittedName>
        <fullName evidence="1">Uncharacterized protein</fullName>
    </submittedName>
</protein>
<dbReference type="Proteomes" id="UP000000731">
    <property type="component" value="Segment"/>
</dbReference>
<gene>
    <name evidence="1" type="primary">96</name>
    <name evidence="1" type="ORF">PBI_BARNYARD_96</name>
</gene>
<organism evidence="1 2">
    <name type="scientific">Mycobacterium phage Barnyard</name>
    <dbReference type="NCBI Taxonomy" id="205880"/>
    <lineage>
        <taxon>Viruses</taxon>
        <taxon>Duplodnaviria</taxon>
        <taxon>Heunggongvirae</taxon>
        <taxon>Uroviricota</taxon>
        <taxon>Caudoviricetes</taxon>
        <taxon>Barnyardvirus</taxon>
        <taxon>Barnyardvirus barnyard</taxon>
    </lineage>
</organism>
<accession>Q855X6</accession>
<dbReference type="RefSeq" id="NP_818634.1">
    <property type="nucleotide sequence ID" value="NC_004689.1"/>
</dbReference>
<evidence type="ECO:0000313" key="2">
    <source>
        <dbReference type="Proteomes" id="UP000000731"/>
    </source>
</evidence>
<keyword evidence="2" id="KW-1185">Reference proteome</keyword>
<dbReference type="KEGG" id="vg:1260308"/>